<reference evidence="1 2" key="1">
    <citation type="submission" date="2013-04" db="EMBL/GenBank/DDBJ databases">
        <title>The Genome Sequence of Bartonella bacilliformis Ver097.</title>
        <authorList>
            <consortium name="The Broad Institute Genomics Platform"/>
            <consortium name="The Broad Institute Genome Sequencing Center for Infectious Disease"/>
            <person name="Feldgarden M."/>
            <person name="Kirby J."/>
            <person name="Birtles R."/>
            <person name="Dasch G."/>
            <person name="Hendrix L."/>
            <person name="Koehler J."/>
            <person name="Walker B."/>
            <person name="Young S.K."/>
            <person name="Zeng Q."/>
            <person name="Gargeya S."/>
            <person name="Fitzgerald M."/>
            <person name="Haas B."/>
            <person name="Abouelleil A."/>
            <person name="Allen A.W."/>
            <person name="Alvarado L."/>
            <person name="Arachchi H.M."/>
            <person name="Berlin A.M."/>
            <person name="Chapman S.B."/>
            <person name="Gainer-Dewar J."/>
            <person name="Goldberg J."/>
            <person name="Griggs A."/>
            <person name="Gujja S."/>
            <person name="Hansen M."/>
            <person name="Howarth C."/>
            <person name="Imamovic A."/>
            <person name="Ireland A."/>
            <person name="Larimer J."/>
            <person name="McCowan C."/>
            <person name="Murphy C."/>
            <person name="Pearson M."/>
            <person name="Poon T.W."/>
            <person name="Priest M."/>
            <person name="Roberts A."/>
            <person name="Saif S."/>
            <person name="Shea T."/>
            <person name="Sisk P."/>
            <person name="Sykes S."/>
            <person name="Wortman J."/>
            <person name="Nusbaum C."/>
            <person name="Birren B."/>
        </authorList>
    </citation>
    <scope>NUCLEOTIDE SEQUENCE [LARGE SCALE GENOMIC DNA]</scope>
    <source>
        <strain evidence="1 2">Ver097</strain>
    </source>
</reference>
<dbReference type="InterPro" id="IPR003772">
    <property type="entry name" value="YceD"/>
</dbReference>
<evidence type="ECO:0000313" key="1">
    <source>
        <dbReference type="EMBL" id="KEG20135.1"/>
    </source>
</evidence>
<gene>
    <name evidence="1" type="ORF">H710_00738</name>
</gene>
<dbReference type="AlphaFoldDB" id="A0A072R319"/>
<dbReference type="EMBL" id="ASIV01000004">
    <property type="protein sequence ID" value="KEG20135.1"/>
    <property type="molecule type" value="Genomic_DNA"/>
</dbReference>
<accession>A0A072R319</accession>
<dbReference type="STRING" id="1293911.H710_00738"/>
<protein>
    <recommendedName>
        <fullName evidence="3">DUF177 domain-containing protein</fullName>
    </recommendedName>
</protein>
<evidence type="ECO:0008006" key="3">
    <source>
        <dbReference type="Google" id="ProtNLM"/>
    </source>
</evidence>
<name>A0A072R319_BARBA</name>
<proteinExistence type="predicted"/>
<dbReference type="HOGENOM" id="CLU_088841_0_0_5"/>
<dbReference type="PATRIC" id="fig|1293911.3.peg.771"/>
<dbReference type="RefSeq" id="WP_041849475.1">
    <property type="nucleotide sequence ID" value="NZ_KL503803.1"/>
</dbReference>
<dbReference type="Proteomes" id="UP000031740">
    <property type="component" value="Unassembled WGS sequence"/>
</dbReference>
<comment type="caution">
    <text evidence="1">The sequence shown here is derived from an EMBL/GenBank/DDBJ whole genome shotgun (WGS) entry which is preliminary data.</text>
</comment>
<organism evidence="1 2">
    <name type="scientific">Bartonella bacilliformis Ver097</name>
    <dbReference type="NCBI Taxonomy" id="1293911"/>
    <lineage>
        <taxon>Bacteria</taxon>
        <taxon>Pseudomonadati</taxon>
        <taxon>Pseudomonadota</taxon>
        <taxon>Alphaproteobacteria</taxon>
        <taxon>Hyphomicrobiales</taxon>
        <taxon>Bartonellaceae</taxon>
        <taxon>Bartonella</taxon>
    </lineage>
</organism>
<dbReference type="Pfam" id="PF02620">
    <property type="entry name" value="YceD"/>
    <property type="match status" value="1"/>
</dbReference>
<evidence type="ECO:0000313" key="2">
    <source>
        <dbReference type="Proteomes" id="UP000031740"/>
    </source>
</evidence>
<sequence>MNIQNVSQMTFALSYPVSVSSLSVKGIKVHICADQQECAHLAKNHDLLEVKFCEGKFQILPWKKRGVYVKGSLRANIIQSCVVTLESLENNIHENIEVVFVPDGSNLVKPGMLEGTGELFLDAEGPDAPEIFYGDKIDIGTIVEEFFELSIDRYPRKENIHMNVLKNSEDIEKKSSPFSILKEWR</sequence>